<name>A0A9E2NM44_9FIRM</name>
<dbReference type="Proteomes" id="UP000824229">
    <property type="component" value="Unassembled WGS sequence"/>
</dbReference>
<dbReference type="Gene3D" id="1.10.10.10">
    <property type="entry name" value="Winged helix-like DNA-binding domain superfamily/Winged helix DNA-binding domain"/>
    <property type="match status" value="1"/>
</dbReference>
<organism evidence="2 3">
    <name type="scientific">Candidatus Cellulosilyticum pullistercoris</name>
    <dbReference type="NCBI Taxonomy" id="2838521"/>
    <lineage>
        <taxon>Bacteria</taxon>
        <taxon>Bacillati</taxon>
        <taxon>Bacillota</taxon>
        <taxon>Clostridia</taxon>
        <taxon>Lachnospirales</taxon>
        <taxon>Cellulosilyticaceae</taxon>
        <taxon>Cellulosilyticum</taxon>
    </lineage>
</organism>
<dbReference type="PANTHER" id="PTHR34293">
    <property type="entry name" value="HTH-TYPE TRANSCRIPTIONAL REGULATOR TRMBL2"/>
    <property type="match status" value="1"/>
</dbReference>
<evidence type="ECO:0000313" key="3">
    <source>
        <dbReference type="Proteomes" id="UP000824229"/>
    </source>
</evidence>
<protein>
    <recommendedName>
        <fullName evidence="1">Transcription regulator TrmB N-terminal domain-containing protein</fullName>
    </recommendedName>
</protein>
<evidence type="ECO:0000313" key="2">
    <source>
        <dbReference type="EMBL" id="MBU3804724.1"/>
    </source>
</evidence>
<dbReference type="AlphaFoldDB" id="A0A9E2NM44"/>
<dbReference type="InterPro" id="IPR036388">
    <property type="entry name" value="WH-like_DNA-bd_sf"/>
</dbReference>
<dbReference type="InterPro" id="IPR036390">
    <property type="entry name" value="WH_DNA-bd_sf"/>
</dbReference>
<dbReference type="CDD" id="cd09124">
    <property type="entry name" value="PLDc_like_TrmB_middle"/>
    <property type="match status" value="1"/>
</dbReference>
<dbReference type="InterPro" id="IPR002831">
    <property type="entry name" value="Tscrpt_reg_TrmB_N"/>
</dbReference>
<reference evidence="2" key="2">
    <citation type="submission" date="2021-04" db="EMBL/GenBank/DDBJ databases">
        <authorList>
            <person name="Gilroy R."/>
        </authorList>
    </citation>
    <scope>NUCLEOTIDE SEQUENCE</scope>
    <source>
        <strain evidence="2">B5-657</strain>
    </source>
</reference>
<dbReference type="SUPFAM" id="SSF46785">
    <property type="entry name" value="Winged helix' DNA-binding domain"/>
    <property type="match status" value="1"/>
</dbReference>
<dbReference type="InterPro" id="IPR051797">
    <property type="entry name" value="TrmB-like"/>
</dbReference>
<comment type="caution">
    <text evidence="2">The sequence shown here is derived from an EMBL/GenBank/DDBJ whole genome shotgun (WGS) entry which is preliminary data.</text>
</comment>
<dbReference type="Pfam" id="PF01978">
    <property type="entry name" value="TrmB"/>
    <property type="match status" value="1"/>
</dbReference>
<dbReference type="EMBL" id="JAHLFQ010000192">
    <property type="protein sequence ID" value="MBU3804724.1"/>
    <property type="molecule type" value="Genomic_DNA"/>
</dbReference>
<feature type="domain" description="Transcription regulator TrmB N-terminal" evidence="1">
    <location>
        <begin position="7"/>
        <end position="73"/>
    </location>
</feature>
<dbReference type="PANTHER" id="PTHR34293:SF1">
    <property type="entry name" value="HTH-TYPE TRANSCRIPTIONAL REGULATOR TRMBL2"/>
    <property type="match status" value="1"/>
</dbReference>
<evidence type="ECO:0000259" key="1">
    <source>
        <dbReference type="Pfam" id="PF01978"/>
    </source>
</evidence>
<gene>
    <name evidence="2" type="ORF">H9872_08200</name>
</gene>
<reference evidence="2" key="1">
    <citation type="journal article" date="2021" name="PeerJ">
        <title>Extensive microbial diversity within the chicken gut microbiome revealed by metagenomics and culture.</title>
        <authorList>
            <person name="Gilroy R."/>
            <person name="Ravi A."/>
            <person name="Getino M."/>
            <person name="Pursley I."/>
            <person name="Horton D.L."/>
            <person name="Alikhan N.F."/>
            <person name="Baker D."/>
            <person name="Gharbi K."/>
            <person name="Hall N."/>
            <person name="Watson M."/>
            <person name="Adriaenssens E.M."/>
            <person name="Foster-Nyarko E."/>
            <person name="Jarju S."/>
            <person name="Secka A."/>
            <person name="Antonio M."/>
            <person name="Oren A."/>
            <person name="Chaudhuri R.R."/>
            <person name="La Ragione R."/>
            <person name="Hildebrand F."/>
            <person name="Pallen M.J."/>
        </authorList>
    </citation>
    <scope>NUCLEOTIDE SEQUENCE</scope>
    <source>
        <strain evidence="2">B5-657</strain>
    </source>
</reference>
<sequence length="229" mass="26132">MNFNNTLHKLGFTPIEATVFITLCKHGSLTGYEVAKLTGISRSNVYAALYSLHEKGKCQLSEGETTKYVAISKEELLLSTQREMSKTIEEIERFFPNSIESQEPYVTIRGYTNVLDKIKNSIALCKSHLYLLCSADTVNLFKEELIAISHRCRIRIICEKDLFINDSITIYNRQKDPIGFHMIIDTKSVITGDLDLDHAQCLFSKNDSLVRLMRESFVTELEMIALKVH</sequence>
<proteinExistence type="predicted"/>
<accession>A0A9E2NM44</accession>